<dbReference type="RefSeq" id="WP_380715794.1">
    <property type="nucleotide sequence ID" value="NZ_JBHSGI010000002.1"/>
</dbReference>
<evidence type="ECO:0000256" key="5">
    <source>
        <dbReference type="PROSITE-ProRule" id="PRU01248"/>
    </source>
</evidence>
<sequence length="340" mass="38923">MKHRYLKYLVQARGRDEKTLDKVAAALSDFELALGGKDFKQFNRGWGERFKAHLSKARSQKTRKPLSPATIDATLAQVKGFILWLADQPGFKSRVRYSDAEYFNNTLKGARIAHSARPVPYPSMEQAFHAFQAMPQGDKYERRDKALFAFFMLTGARVGAVATLMLKHVNLFDGHIFQDPREVATKNGKPIDTWFLPVDPSYRECFEQWVTYLREVEFFGDTEALFPKIEITCKDGRFERTGFARTGYANSGKLNFIIREAFARVQLPQFTPHAFRKTLARYGDALCGTREQFKAWSMNMGHEHMATTIDSYIPVSRDRQGELMRGLVVSPSAHRGTNKR</sequence>
<dbReference type="Pfam" id="PF00589">
    <property type="entry name" value="Phage_integrase"/>
    <property type="match status" value="1"/>
</dbReference>
<evidence type="ECO:0000256" key="3">
    <source>
        <dbReference type="ARBA" id="ARBA00023125"/>
    </source>
</evidence>
<evidence type="ECO:0000313" key="10">
    <source>
        <dbReference type="Proteomes" id="UP001595973"/>
    </source>
</evidence>
<feature type="domain" description="Tyr recombinase" evidence="7">
    <location>
        <begin position="117"/>
        <end position="325"/>
    </location>
</feature>
<dbReference type="EMBL" id="JBHSGI010000002">
    <property type="protein sequence ID" value="MFC4667564.1"/>
    <property type="molecule type" value="Genomic_DNA"/>
</dbReference>
<evidence type="ECO:0000256" key="1">
    <source>
        <dbReference type="ARBA" id="ARBA00008857"/>
    </source>
</evidence>
<protein>
    <submittedName>
        <fullName evidence="9">Tyrosine recombinase XerC</fullName>
    </submittedName>
</protein>
<dbReference type="PANTHER" id="PTHR30349">
    <property type="entry name" value="PHAGE INTEGRASE-RELATED"/>
    <property type="match status" value="1"/>
</dbReference>
<evidence type="ECO:0000313" key="9">
    <source>
        <dbReference type="EMBL" id="MFC4667564.1"/>
    </source>
</evidence>
<feature type="transmembrane region" description="Helical" evidence="6">
    <location>
        <begin position="146"/>
        <end position="166"/>
    </location>
</feature>
<comment type="similarity">
    <text evidence="1">Belongs to the 'phage' integrase family.</text>
</comment>
<keyword evidence="4" id="KW-0233">DNA recombination</keyword>
<gene>
    <name evidence="9" type="primary">xerC</name>
    <name evidence="9" type="ORF">ACFO5X_03285</name>
</gene>
<dbReference type="PANTHER" id="PTHR30349:SF41">
    <property type="entry name" value="INTEGRASE_RECOMBINASE PROTEIN MJ0367-RELATED"/>
    <property type="match status" value="1"/>
</dbReference>
<keyword evidence="10" id="KW-1185">Reference proteome</keyword>
<feature type="domain" description="Core-binding (CB)" evidence="8">
    <location>
        <begin position="1"/>
        <end position="86"/>
    </location>
</feature>
<keyword evidence="2" id="KW-0229">DNA integration</keyword>
<keyword evidence="6" id="KW-0812">Transmembrane</keyword>
<dbReference type="InterPro" id="IPR013762">
    <property type="entry name" value="Integrase-like_cat_sf"/>
</dbReference>
<evidence type="ECO:0000259" key="7">
    <source>
        <dbReference type="PROSITE" id="PS51898"/>
    </source>
</evidence>
<name>A0ABV9KBY2_9RHOB</name>
<dbReference type="PROSITE" id="PS51900">
    <property type="entry name" value="CB"/>
    <property type="match status" value="1"/>
</dbReference>
<evidence type="ECO:0000256" key="6">
    <source>
        <dbReference type="SAM" id="Phobius"/>
    </source>
</evidence>
<comment type="caution">
    <text evidence="9">The sequence shown here is derived from an EMBL/GenBank/DDBJ whole genome shotgun (WGS) entry which is preliminary data.</text>
</comment>
<proteinExistence type="inferred from homology"/>
<dbReference type="CDD" id="cd00397">
    <property type="entry name" value="DNA_BRE_C"/>
    <property type="match status" value="1"/>
</dbReference>
<keyword evidence="3 5" id="KW-0238">DNA-binding</keyword>
<dbReference type="SUPFAM" id="SSF56349">
    <property type="entry name" value="DNA breaking-rejoining enzymes"/>
    <property type="match status" value="1"/>
</dbReference>
<organism evidence="9 10">
    <name type="scientific">Seohaeicola nanhaiensis</name>
    <dbReference type="NCBI Taxonomy" id="1387282"/>
    <lineage>
        <taxon>Bacteria</taxon>
        <taxon>Pseudomonadati</taxon>
        <taxon>Pseudomonadota</taxon>
        <taxon>Alphaproteobacteria</taxon>
        <taxon>Rhodobacterales</taxon>
        <taxon>Roseobacteraceae</taxon>
        <taxon>Seohaeicola</taxon>
    </lineage>
</organism>
<keyword evidence="6" id="KW-1133">Transmembrane helix</keyword>
<dbReference type="InterPro" id="IPR044068">
    <property type="entry name" value="CB"/>
</dbReference>
<dbReference type="Proteomes" id="UP001595973">
    <property type="component" value="Unassembled WGS sequence"/>
</dbReference>
<dbReference type="InterPro" id="IPR002104">
    <property type="entry name" value="Integrase_catalytic"/>
</dbReference>
<dbReference type="PROSITE" id="PS51898">
    <property type="entry name" value="TYR_RECOMBINASE"/>
    <property type="match status" value="1"/>
</dbReference>
<dbReference type="InterPro" id="IPR010998">
    <property type="entry name" value="Integrase_recombinase_N"/>
</dbReference>
<accession>A0ABV9KBY2</accession>
<reference evidence="10" key="1">
    <citation type="journal article" date="2019" name="Int. J. Syst. Evol. Microbiol.">
        <title>The Global Catalogue of Microorganisms (GCM) 10K type strain sequencing project: providing services to taxonomists for standard genome sequencing and annotation.</title>
        <authorList>
            <consortium name="The Broad Institute Genomics Platform"/>
            <consortium name="The Broad Institute Genome Sequencing Center for Infectious Disease"/>
            <person name="Wu L."/>
            <person name="Ma J."/>
        </authorList>
    </citation>
    <scope>NUCLEOTIDE SEQUENCE [LARGE SCALE GENOMIC DNA]</scope>
    <source>
        <strain evidence="10">CGMCC 4.7283</strain>
    </source>
</reference>
<evidence type="ECO:0000256" key="2">
    <source>
        <dbReference type="ARBA" id="ARBA00022908"/>
    </source>
</evidence>
<evidence type="ECO:0000256" key="4">
    <source>
        <dbReference type="ARBA" id="ARBA00023172"/>
    </source>
</evidence>
<evidence type="ECO:0000259" key="8">
    <source>
        <dbReference type="PROSITE" id="PS51900"/>
    </source>
</evidence>
<dbReference type="InterPro" id="IPR011010">
    <property type="entry name" value="DNA_brk_join_enz"/>
</dbReference>
<keyword evidence="6" id="KW-0472">Membrane</keyword>
<dbReference type="Gene3D" id="1.10.150.130">
    <property type="match status" value="1"/>
</dbReference>
<dbReference type="InterPro" id="IPR050090">
    <property type="entry name" value="Tyrosine_recombinase_XerCD"/>
</dbReference>
<dbReference type="Gene3D" id="1.10.443.10">
    <property type="entry name" value="Intergrase catalytic core"/>
    <property type="match status" value="1"/>
</dbReference>